<evidence type="ECO:0000256" key="4">
    <source>
        <dbReference type="ARBA" id="ARBA00023136"/>
    </source>
</evidence>
<dbReference type="SUPFAM" id="SSF161084">
    <property type="entry name" value="MAPEG domain-like"/>
    <property type="match status" value="1"/>
</dbReference>
<comment type="subcellular location">
    <subcellularLocation>
        <location evidence="1">Membrane</location>
    </subcellularLocation>
</comment>
<keyword evidence="7" id="KW-1185">Reference proteome</keyword>
<keyword evidence="3 5" id="KW-1133">Transmembrane helix</keyword>
<name>A0ABS7IWA4_9SPHN</name>
<keyword evidence="2 5" id="KW-0812">Transmembrane</keyword>
<evidence type="ECO:0000256" key="5">
    <source>
        <dbReference type="SAM" id="Phobius"/>
    </source>
</evidence>
<feature type="transmembrane region" description="Helical" evidence="5">
    <location>
        <begin position="109"/>
        <end position="132"/>
    </location>
</feature>
<reference evidence="6 7" key="1">
    <citation type="submission" date="2021-08" db="EMBL/GenBank/DDBJ databases">
        <title>Comparative Genomics Analysis of the Genus Qipengyuania Reveals Extensive Genetic Diversity and Metabolic Versatility, Including the Description of Fifteen Novel Species.</title>
        <authorList>
            <person name="Liu Y."/>
        </authorList>
    </citation>
    <scope>NUCLEOTIDE SEQUENCE [LARGE SCALE GENOMIC DNA]</scope>
    <source>
        <strain evidence="6 7">1NDH17</strain>
    </source>
</reference>
<dbReference type="PANTHER" id="PTHR35814:SF1">
    <property type="entry name" value="GLUTATHIONE S-TRANSFERASE-RELATED"/>
    <property type="match status" value="1"/>
</dbReference>
<dbReference type="InterPro" id="IPR023352">
    <property type="entry name" value="MAPEG-like_dom_sf"/>
</dbReference>
<dbReference type="EMBL" id="JAIGNK010000002">
    <property type="protein sequence ID" value="MBX7457806.1"/>
    <property type="molecule type" value="Genomic_DNA"/>
</dbReference>
<evidence type="ECO:0000256" key="3">
    <source>
        <dbReference type="ARBA" id="ARBA00022989"/>
    </source>
</evidence>
<feature type="transmembrane region" description="Helical" evidence="5">
    <location>
        <begin position="79"/>
        <end position="97"/>
    </location>
</feature>
<accession>A0ABS7IWA4</accession>
<dbReference type="Gene3D" id="1.20.120.550">
    <property type="entry name" value="Membrane associated eicosanoid/glutathione metabolism-like domain"/>
    <property type="match status" value="1"/>
</dbReference>
<feature type="transmembrane region" description="Helical" evidence="5">
    <location>
        <begin position="56"/>
        <end position="73"/>
    </location>
</feature>
<keyword evidence="4 5" id="KW-0472">Membrane</keyword>
<dbReference type="PANTHER" id="PTHR35814">
    <property type="match status" value="1"/>
</dbReference>
<comment type="caution">
    <text evidence="6">The sequence shown here is derived from an EMBL/GenBank/DDBJ whole genome shotgun (WGS) entry which is preliminary data.</text>
</comment>
<evidence type="ECO:0000256" key="2">
    <source>
        <dbReference type="ARBA" id="ARBA00022692"/>
    </source>
</evidence>
<organism evidence="6 7">
    <name type="scientific">Qipengyuania polymorpha</name>
    <dbReference type="NCBI Taxonomy" id="2867234"/>
    <lineage>
        <taxon>Bacteria</taxon>
        <taxon>Pseudomonadati</taxon>
        <taxon>Pseudomonadota</taxon>
        <taxon>Alphaproteobacteria</taxon>
        <taxon>Sphingomonadales</taxon>
        <taxon>Erythrobacteraceae</taxon>
        <taxon>Qipengyuania</taxon>
    </lineage>
</organism>
<dbReference type="RefSeq" id="WP_221573233.1">
    <property type="nucleotide sequence ID" value="NZ_JAIGNK010000002.1"/>
</dbReference>
<gene>
    <name evidence="6" type="ORF">K3152_06070</name>
</gene>
<evidence type="ECO:0000313" key="6">
    <source>
        <dbReference type="EMBL" id="MBX7457806.1"/>
    </source>
</evidence>
<feature type="transmembrane region" description="Helical" evidence="5">
    <location>
        <begin position="6"/>
        <end position="24"/>
    </location>
</feature>
<evidence type="ECO:0000256" key="1">
    <source>
        <dbReference type="ARBA" id="ARBA00004370"/>
    </source>
</evidence>
<dbReference type="InterPro" id="IPR001129">
    <property type="entry name" value="Membr-assoc_MAPEG"/>
</dbReference>
<protein>
    <submittedName>
        <fullName evidence="6">MAPEG family protein</fullName>
    </submittedName>
</protein>
<dbReference type="Proteomes" id="UP000783253">
    <property type="component" value="Unassembled WGS sequence"/>
</dbReference>
<evidence type="ECO:0000313" key="7">
    <source>
        <dbReference type="Proteomes" id="UP000783253"/>
    </source>
</evidence>
<dbReference type="Pfam" id="PF01124">
    <property type="entry name" value="MAPEG"/>
    <property type="match status" value="1"/>
</dbReference>
<proteinExistence type="predicted"/>
<sequence length="133" mass="13800">MGIILPVTLTAAAAAAIINLWLSIRVGQMRLKHKISIGDDGAGGPLTARMRAQLNFVENTAFFLVLVAAIELSGKGEPWLAWVVAVYMLGRIAHGLGMDGGALGKGRSIGVIITMLTLLGLAIAAVLITLGVL</sequence>